<dbReference type="InterPro" id="IPR013128">
    <property type="entry name" value="Peptidase_C1A"/>
</dbReference>
<evidence type="ECO:0000256" key="2">
    <source>
        <dbReference type="ARBA" id="ARBA00022670"/>
    </source>
</evidence>
<comment type="caution">
    <text evidence="6">The sequence shown here is derived from an EMBL/GenBank/DDBJ whole genome shotgun (WGS) entry which is preliminary data.</text>
</comment>
<dbReference type="PANTHER" id="PTHR12411">
    <property type="entry name" value="CYSTEINE PROTEASE FAMILY C1-RELATED"/>
    <property type="match status" value="1"/>
</dbReference>
<evidence type="ECO:0000313" key="6">
    <source>
        <dbReference type="EMBL" id="KAK4779230.1"/>
    </source>
</evidence>
<organism evidence="6 7">
    <name type="scientific">Trapa natans</name>
    <name type="common">Water chestnut</name>
    <dbReference type="NCBI Taxonomy" id="22666"/>
    <lineage>
        <taxon>Eukaryota</taxon>
        <taxon>Viridiplantae</taxon>
        <taxon>Streptophyta</taxon>
        <taxon>Embryophyta</taxon>
        <taxon>Tracheophyta</taxon>
        <taxon>Spermatophyta</taxon>
        <taxon>Magnoliopsida</taxon>
        <taxon>eudicotyledons</taxon>
        <taxon>Gunneridae</taxon>
        <taxon>Pentapetalae</taxon>
        <taxon>rosids</taxon>
        <taxon>malvids</taxon>
        <taxon>Myrtales</taxon>
        <taxon>Lythraceae</taxon>
        <taxon>Trapa</taxon>
    </lineage>
</organism>
<dbReference type="GO" id="GO:0008234">
    <property type="term" value="F:cysteine-type peptidase activity"/>
    <property type="evidence" value="ECO:0007669"/>
    <property type="project" value="UniProtKB-KW"/>
</dbReference>
<dbReference type="SUPFAM" id="SSF54001">
    <property type="entry name" value="Cysteine proteinases"/>
    <property type="match status" value="1"/>
</dbReference>
<evidence type="ECO:0000313" key="7">
    <source>
        <dbReference type="Proteomes" id="UP001346149"/>
    </source>
</evidence>
<dbReference type="Gene3D" id="3.90.70.10">
    <property type="entry name" value="Cysteine proteinases"/>
    <property type="match status" value="1"/>
</dbReference>
<dbReference type="GO" id="GO:0006508">
    <property type="term" value="P:proteolysis"/>
    <property type="evidence" value="ECO:0007669"/>
    <property type="project" value="UniProtKB-KW"/>
</dbReference>
<dbReference type="AlphaFoldDB" id="A0AAN7LCQ5"/>
<dbReference type="Pfam" id="PF00112">
    <property type="entry name" value="Peptidase_C1"/>
    <property type="match status" value="1"/>
</dbReference>
<dbReference type="InterPro" id="IPR038765">
    <property type="entry name" value="Papain-like_cys_pep_sf"/>
</dbReference>
<evidence type="ECO:0000256" key="3">
    <source>
        <dbReference type="ARBA" id="ARBA00022801"/>
    </source>
</evidence>
<dbReference type="InterPro" id="IPR000668">
    <property type="entry name" value="Peptidase_C1A_C"/>
</dbReference>
<keyword evidence="3" id="KW-0378">Hydrolase</keyword>
<dbReference type="EMBL" id="JAXQNO010000017">
    <property type="protein sequence ID" value="KAK4779230.1"/>
    <property type="molecule type" value="Genomic_DNA"/>
</dbReference>
<feature type="domain" description="Peptidase C1A papain C-terminal" evidence="5">
    <location>
        <begin position="16"/>
        <end position="207"/>
    </location>
</feature>
<keyword evidence="7" id="KW-1185">Reference proteome</keyword>
<comment type="similarity">
    <text evidence="1">Belongs to the peptidase C1 family.</text>
</comment>
<sequence length="210" mass="23518">MGWLIRLLEWTVSNGLVDYNYKDMPLEQGFGTDRPLSRLVQPGHWKELTTCPRCDPEEYGVCNSGCNGGLMPTQGSGFQREEDYPYTGNDHGLCKLDKSKIVASVSNFSLIFLDESQMAANLNYDYALGMLCAVGINALYMQTYFKGVSCPYICLKHLNHGVLVGYVSPGYAPIRFKEKPFWIIKNSWGDNCGEDKYYNIRSARSATSAG</sequence>
<dbReference type="Proteomes" id="UP001346149">
    <property type="component" value="Unassembled WGS sequence"/>
</dbReference>
<dbReference type="SMART" id="SM00645">
    <property type="entry name" value="Pept_C1"/>
    <property type="match status" value="1"/>
</dbReference>
<evidence type="ECO:0000259" key="5">
    <source>
        <dbReference type="SMART" id="SM00645"/>
    </source>
</evidence>
<accession>A0AAN7LCQ5</accession>
<evidence type="ECO:0000256" key="4">
    <source>
        <dbReference type="ARBA" id="ARBA00022807"/>
    </source>
</evidence>
<name>A0AAN7LCQ5_TRANT</name>
<keyword evidence="2" id="KW-0645">Protease</keyword>
<proteinExistence type="inferred from homology"/>
<keyword evidence="4" id="KW-0788">Thiol protease</keyword>
<reference evidence="6 7" key="1">
    <citation type="journal article" date="2023" name="Hortic Res">
        <title>Pangenome of water caltrop reveals structural variations and asymmetric subgenome divergence after allopolyploidization.</title>
        <authorList>
            <person name="Zhang X."/>
            <person name="Chen Y."/>
            <person name="Wang L."/>
            <person name="Yuan Y."/>
            <person name="Fang M."/>
            <person name="Shi L."/>
            <person name="Lu R."/>
            <person name="Comes H.P."/>
            <person name="Ma Y."/>
            <person name="Chen Y."/>
            <person name="Huang G."/>
            <person name="Zhou Y."/>
            <person name="Zheng Z."/>
            <person name="Qiu Y."/>
        </authorList>
    </citation>
    <scope>NUCLEOTIDE SEQUENCE [LARGE SCALE GENOMIC DNA]</scope>
    <source>
        <strain evidence="6">F231</strain>
    </source>
</reference>
<evidence type="ECO:0000256" key="1">
    <source>
        <dbReference type="ARBA" id="ARBA00008455"/>
    </source>
</evidence>
<gene>
    <name evidence="6" type="ORF">SAY86_006758</name>
</gene>
<protein>
    <recommendedName>
        <fullName evidence="5">Peptidase C1A papain C-terminal domain-containing protein</fullName>
    </recommendedName>
</protein>